<dbReference type="SUPFAM" id="SSF144010">
    <property type="entry name" value="CofE-like"/>
    <property type="match status" value="1"/>
</dbReference>
<dbReference type="Proteomes" id="UP000176527">
    <property type="component" value="Unassembled WGS sequence"/>
</dbReference>
<evidence type="ECO:0000313" key="3">
    <source>
        <dbReference type="Proteomes" id="UP000176527"/>
    </source>
</evidence>
<dbReference type="InterPro" id="IPR002847">
    <property type="entry name" value="F420-0_gamma-glut_ligase-dom"/>
</dbReference>
<dbReference type="Pfam" id="PF01996">
    <property type="entry name" value="F420_ligase"/>
    <property type="match status" value="1"/>
</dbReference>
<dbReference type="Gene3D" id="3.90.1660.10">
    <property type="entry name" value="CofE-like domain"/>
    <property type="match status" value="1"/>
</dbReference>
<accession>A0A1F5KDN7</accession>
<organism evidence="2 3">
    <name type="scientific">Candidatus Daviesbacteria bacterium RIFCSPHIGHO2_12_FULL_37_11</name>
    <dbReference type="NCBI Taxonomy" id="1797777"/>
    <lineage>
        <taxon>Bacteria</taxon>
        <taxon>Candidatus Daviesiibacteriota</taxon>
    </lineage>
</organism>
<name>A0A1F5KDN7_9BACT</name>
<reference evidence="2 3" key="1">
    <citation type="journal article" date="2016" name="Nat. Commun.">
        <title>Thousands of microbial genomes shed light on interconnected biogeochemical processes in an aquifer system.</title>
        <authorList>
            <person name="Anantharaman K."/>
            <person name="Brown C.T."/>
            <person name="Hug L.A."/>
            <person name="Sharon I."/>
            <person name="Castelle C.J."/>
            <person name="Probst A.J."/>
            <person name="Thomas B.C."/>
            <person name="Singh A."/>
            <person name="Wilkins M.J."/>
            <person name="Karaoz U."/>
            <person name="Brodie E.L."/>
            <person name="Williams K.H."/>
            <person name="Hubbard S.S."/>
            <person name="Banfield J.F."/>
        </authorList>
    </citation>
    <scope>NUCLEOTIDE SEQUENCE [LARGE SCALE GENOMIC DNA]</scope>
</reference>
<protein>
    <recommendedName>
        <fullName evidence="1">Coenzyme F420:L-glutamate ligase-like domain-containing protein</fullName>
    </recommendedName>
</protein>
<evidence type="ECO:0000259" key="1">
    <source>
        <dbReference type="Pfam" id="PF01996"/>
    </source>
</evidence>
<feature type="domain" description="Coenzyme F420:L-glutamate ligase-like" evidence="1">
    <location>
        <begin position="13"/>
        <end position="206"/>
    </location>
</feature>
<dbReference type="GO" id="GO:0052618">
    <property type="term" value="F:coenzyme F420-0:L-glutamate ligase activity"/>
    <property type="evidence" value="ECO:0007669"/>
    <property type="project" value="TreeGrafter"/>
</dbReference>
<sequence>MKIQVVKTRKFLPPKDDLRELILKSIKKLEENAILVITSKVVSISEGNCIRAANNVNRDELAKKESELYLPRKNVPGEWFLHTIKNNHLIASAGIDKSNAGNYYILWPKSPYKSAEKLWNFLRKSYKVKNLGVIITDSHSVPFHRGLVGMSIAHFGFEPLRDYRGEKDIFGNELLMSQANIPDSLAAASVFSMGEGAEQTPIAIISDINGKIKFDDYDIAALKRHPGLVSGSRNMMLKQVQHDSDSSESYEVPFKKDLFYPFLRSVKWKKGGIREN</sequence>
<comment type="caution">
    <text evidence="2">The sequence shown here is derived from an EMBL/GenBank/DDBJ whole genome shotgun (WGS) entry which is preliminary data.</text>
</comment>
<evidence type="ECO:0000313" key="2">
    <source>
        <dbReference type="EMBL" id="OGE38998.1"/>
    </source>
</evidence>
<dbReference type="AlphaFoldDB" id="A0A1F5KDN7"/>
<dbReference type="EMBL" id="MFDE01000007">
    <property type="protein sequence ID" value="OGE38998.1"/>
    <property type="molecule type" value="Genomic_DNA"/>
</dbReference>
<proteinExistence type="predicted"/>
<gene>
    <name evidence="2" type="ORF">A3F00_01790</name>
</gene>
<dbReference type="PANTHER" id="PTHR47917">
    <property type="match status" value="1"/>
</dbReference>
<dbReference type="Gene3D" id="3.30.1330.100">
    <property type="entry name" value="CofE-like"/>
    <property type="match status" value="1"/>
</dbReference>
<dbReference type="PANTHER" id="PTHR47917:SF1">
    <property type="entry name" value="COENZYME F420:L-GLUTAMATE LIGASE"/>
    <property type="match status" value="1"/>
</dbReference>